<keyword evidence="3" id="KW-0238">DNA-binding</keyword>
<dbReference type="InterPro" id="IPR036388">
    <property type="entry name" value="WH-like_DNA-bd_sf"/>
</dbReference>
<evidence type="ECO:0000259" key="5">
    <source>
        <dbReference type="PROSITE" id="PS50931"/>
    </source>
</evidence>
<dbReference type="Proteomes" id="UP000197157">
    <property type="component" value="Chromosome"/>
</dbReference>
<dbReference type="InterPro" id="IPR050950">
    <property type="entry name" value="HTH-type_LysR_regulators"/>
</dbReference>
<dbReference type="GO" id="GO:0003677">
    <property type="term" value="F:DNA binding"/>
    <property type="evidence" value="ECO:0007669"/>
    <property type="project" value="UniProtKB-KW"/>
</dbReference>
<keyword evidence="2" id="KW-0805">Transcription regulation</keyword>
<dbReference type="Gene3D" id="3.40.190.290">
    <property type="match status" value="1"/>
</dbReference>
<evidence type="ECO:0000256" key="1">
    <source>
        <dbReference type="ARBA" id="ARBA00009437"/>
    </source>
</evidence>
<evidence type="ECO:0000256" key="4">
    <source>
        <dbReference type="ARBA" id="ARBA00023163"/>
    </source>
</evidence>
<evidence type="ECO:0000313" key="7">
    <source>
        <dbReference type="Proteomes" id="UP000197157"/>
    </source>
</evidence>
<keyword evidence="4" id="KW-0804">Transcription</keyword>
<evidence type="ECO:0000256" key="2">
    <source>
        <dbReference type="ARBA" id="ARBA00023015"/>
    </source>
</evidence>
<dbReference type="PANTHER" id="PTHR30419:SF8">
    <property type="entry name" value="NITROGEN ASSIMILATION TRANSCRIPTIONAL ACTIVATOR-RELATED"/>
    <property type="match status" value="1"/>
</dbReference>
<dbReference type="Pfam" id="PF03466">
    <property type="entry name" value="LysR_substrate"/>
    <property type="match status" value="1"/>
</dbReference>
<dbReference type="Gene3D" id="1.10.10.10">
    <property type="entry name" value="Winged helix-like DNA-binding domain superfamily/Winged helix DNA-binding domain"/>
    <property type="match status" value="1"/>
</dbReference>
<dbReference type="AlphaFoldDB" id="A0A2C9P384"/>
<dbReference type="SUPFAM" id="SSF53850">
    <property type="entry name" value="Periplasmic binding protein-like II"/>
    <property type="match status" value="1"/>
</dbReference>
<evidence type="ECO:0000256" key="3">
    <source>
        <dbReference type="ARBA" id="ARBA00023125"/>
    </source>
</evidence>
<dbReference type="Pfam" id="PF00126">
    <property type="entry name" value="HTH_1"/>
    <property type="match status" value="1"/>
</dbReference>
<protein>
    <recommendedName>
        <fullName evidence="5">HTH lysR-type domain-containing protein</fullName>
    </recommendedName>
</protein>
<dbReference type="PRINTS" id="PR00039">
    <property type="entry name" value="HTHLYSR"/>
</dbReference>
<comment type="similarity">
    <text evidence="1">Belongs to the LysR transcriptional regulatory family.</text>
</comment>
<dbReference type="SUPFAM" id="SSF46785">
    <property type="entry name" value="Winged helix' DNA-binding domain"/>
    <property type="match status" value="1"/>
</dbReference>
<dbReference type="GO" id="GO:0003700">
    <property type="term" value="F:DNA-binding transcription factor activity"/>
    <property type="evidence" value="ECO:0007669"/>
    <property type="project" value="InterPro"/>
</dbReference>
<accession>A0A2C9P384</accession>
<dbReference type="GO" id="GO:0005829">
    <property type="term" value="C:cytosol"/>
    <property type="evidence" value="ECO:0007669"/>
    <property type="project" value="TreeGrafter"/>
</dbReference>
<name>A0A2C9P384_SALET</name>
<dbReference type="PROSITE" id="PS50931">
    <property type="entry name" value="HTH_LYSR"/>
    <property type="match status" value="1"/>
</dbReference>
<feature type="domain" description="HTH lysR-type" evidence="5">
    <location>
        <begin position="1"/>
        <end position="59"/>
    </location>
</feature>
<organism evidence="6 7">
    <name type="scientific">Salmonella enterica subsp. enterica serovar Macclesfield str. S-1643</name>
    <dbReference type="NCBI Taxonomy" id="1242107"/>
    <lineage>
        <taxon>Bacteria</taxon>
        <taxon>Pseudomonadati</taxon>
        <taxon>Pseudomonadota</taxon>
        <taxon>Gammaproteobacteria</taxon>
        <taxon>Enterobacterales</taxon>
        <taxon>Enterobacteriaceae</taxon>
        <taxon>Salmonella</taxon>
    </lineage>
</organism>
<evidence type="ECO:0000313" key="6">
    <source>
        <dbReference type="EMBL" id="ASG17834.1"/>
    </source>
</evidence>
<dbReference type="InterPro" id="IPR000847">
    <property type="entry name" value="LysR_HTH_N"/>
</dbReference>
<dbReference type="PANTHER" id="PTHR30419">
    <property type="entry name" value="HTH-TYPE TRANSCRIPTIONAL REGULATOR YBHD"/>
    <property type="match status" value="1"/>
</dbReference>
<dbReference type="RefSeq" id="WP_080245898.1">
    <property type="nucleotide sequence ID" value="NZ_CP022117.1"/>
</dbReference>
<sequence>MYLHKLIFQFKILVDQKTYTAAAEKLCISQPTLTQNIKRLESAMEVSLLIRGSKSVSLTVYGESLYHHACQLERSYRQALLDIDIIKRKHRQTLVVECGHAWSHGVLFDLMKNYISQHPEVRMVIKNSNTIMGQSHLLRGDCDVALGAIPEVESQISGINYVPVFTSQFMLFCSDEHPWAHAANINAAQLAQCDWIVLKHESDEGEFEDPLLWQIPPENVRFEVYSVSNAIALAKHSHCIIALARQLENEAIERGLIPLNSSIVFAEFQTGVMYIDDVLKYQHKKAFIDAIVNFNKNYS</sequence>
<proteinExistence type="inferred from homology"/>
<dbReference type="CDD" id="cd05466">
    <property type="entry name" value="PBP2_LTTR_substrate"/>
    <property type="match status" value="1"/>
</dbReference>
<dbReference type="EMBL" id="CP022117">
    <property type="protein sequence ID" value="ASG17834.1"/>
    <property type="molecule type" value="Genomic_DNA"/>
</dbReference>
<gene>
    <name evidence="6" type="ORF">LFZ25_18775</name>
</gene>
<dbReference type="InterPro" id="IPR005119">
    <property type="entry name" value="LysR_subst-bd"/>
</dbReference>
<dbReference type="InterPro" id="IPR036390">
    <property type="entry name" value="WH_DNA-bd_sf"/>
</dbReference>
<reference evidence="6 7" key="1">
    <citation type="submission" date="2017-06" db="EMBL/GenBank/DDBJ databases">
        <title>Salmonella reference genomes for public health.</title>
        <authorList>
            <person name="Robertson J."/>
            <person name="Yoshida C."/>
            <person name="Gurnik S."/>
            <person name="Nash J."/>
        </authorList>
    </citation>
    <scope>NUCLEOTIDE SEQUENCE [LARGE SCALE GENOMIC DNA]</scope>
    <source>
        <strain evidence="6 7">S-1643</strain>
    </source>
</reference>